<feature type="region of interest" description="Disordered" evidence="1">
    <location>
        <begin position="231"/>
        <end position="265"/>
    </location>
</feature>
<sequence length="485" mass="51332">MADVYSNCGCGTNCGDTPDVRVVAGNDLTVEALVSVYDRDSGVYKPLDLSGATDVALRLVGTFSKVPGRDTTATGSRVSAFFPGGSIGVGIYGVEITFVDSLGKSRIFERNLIRIVSASGEATVDNNIEGETGEGLNVTVNVLTRTVRIGTSGAGGQDNVIEKIKVNGTELPVENKEVNITVPTKVSELENDSNFLTEHQDLSNYVQKEDGKGLSTKDFTQEDKDKLDGIENGAQKNVQPDWNADPGTPGAILNKPDMSGGSSTVDAELDAESTNAVQNKAVTKAITELQDYCFPTSLEASISPSSAEWTGNSVEVSVSFRVLRNSKPVVADTVQIQFNGETKTLENVAEGSEKFTLSTQGYKSGSVTAKKGSTTIKNSPRSISANLYLPVYYGFSKATTGNELTITSLTKGGSSLNGTNTLTNDDATKYLWLCVPNTMSINKVTSSGFDVPFLAPVEASTPLGTYKCYRTKDLPGAGSMTIVIS</sequence>
<proteinExistence type="predicted"/>
<dbReference type="EMBL" id="BK015833">
    <property type="protein sequence ID" value="DAE27271.1"/>
    <property type="molecule type" value="Genomic_DNA"/>
</dbReference>
<accession>A0A8S5R7A8</accession>
<organism evidence="2">
    <name type="scientific">virus sp. ctee23</name>
    <dbReference type="NCBI Taxonomy" id="2826809"/>
    <lineage>
        <taxon>Viruses</taxon>
    </lineage>
</organism>
<evidence type="ECO:0000256" key="1">
    <source>
        <dbReference type="SAM" id="MobiDB-lite"/>
    </source>
</evidence>
<name>A0A8S5R7A8_9VIRU</name>
<evidence type="ECO:0008006" key="3">
    <source>
        <dbReference type="Google" id="ProtNLM"/>
    </source>
</evidence>
<evidence type="ECO:0000313" key="2">
    <source>
        <dbReference type="EMBL" id="DAE27271.1"/>
    </source>
</evidence>
<reference evidence="2" key="1">
    <citation type="journal article" date="2021" name="Proc. Natl. Acad. Sci. U.S.A.">
        <title>A Catalog of Tens of Thousands of Viruses from Human Metagenomes Reveals Hidden Associations with Chronic Diseases.</title>
        <authorList>
            <person name="Tisza M.J."/>
            <person name="Buck C.B."/>
        </authorList>
    </citation>
    <scope>NUCLEOTIDE SEQUENCE</scope>
    <source>
        <strain evidence="2">Ctee23</strain>
    </source>
</reference>
<protein>
    <recommendedName>
        <fullName evidence="3">Tail fiber protein</fullName>
    </recommendedName>
</protein>